<evidence type="ECO:0000313" key="2">
    <source>
        <dbReference type="EMBL" id="ROR83173.1"/>
    </source>
</evidence>
<keyword evidence="3" id="KW-1185">Reference proteome</keyword>
<reference evidence="2 3" key="1">
    <citation type="submission" date="2018-11" db="EMBL/GenBank/DDBJ databases">
        <title>Sequencing the genomes of 1000 actinobacteria strains.</title>
        <authorList>
            <person name="Klenk H.-P."/>
        </authorList>
    </citation>
    <scope>NUCLEOTIDE SEQUENCE [LARGE SCALE GENOMIC DNA]</scope>
    <source>
        <strain evidence="2 3">DSM 14012</strain>
    </source>
</reference>
<feature type="domain" description="FAD dependent oxidoreductase" evidence="1">
    <location>
        <begin position="52"/>
        <end position="407"/>
    </location>
</feature>
<dbReference type="Gene3D" id="3.30.9.10">
    <property type="entry name" value="D-Amino Acid Oxidase, subunit A, domain 2"/>
    <property type="match status" value="1"/>
</dbReference>
<dbReference type="RefSeq" id="WP_234994150.1">
    <property type="nucleotide sequence ID" value="NZ_FXAP01000006.1"/>
</dbReference>
<comment type="caution">
    <text evidence="2">The sequence shown here is derived from an EMBL/GenBank/DDBJ whole genome shotgun (WGS) entry which is preliminary data.</text>
</comment>
<dbReference type="Gene3D" id="3.50.50.60">
    <property type="entry name" value="FAD/NAD(P)-binding domain"/>
    <property type="match status" value="1"/>
</dbReference>
<dbReference type="InterPro" id="IPR006076">
    <property type="entry name" value="FAD-dep_OxRdtase"/>
</dbReference>
<organism evidence="2 3">
    <name type="scientific">Plantibacter flavus</name>
    <dbReference type="NCBI Taxonomy" id="150123"/>
    <lineage>
        <taxon>Bacteria</taxon>
        <taxon>Bacillati</taxon>
        <taxon>Actinomycetota</taxon>
        <taxon>Actinomycetes</taxon>
        <taxon>Micrococcales</taxon>
        <taxon>Microbacteriaceae</taxon>
        <taxon>Plantibacter</taxon>
    </lineage>
</organism>
<evidence type="ECO:0000259" key="1">
    <source>
        <dbReference type="Pfam" id="PF01266"/>
    </source>
</evidence>
<proteinExistence type="predicted"/>
<dbReference type="Pfam" id="PF01266">
    <property type="entry name" value="DAO"/>
    <property type="match status" value="1"/>
</dbReference>
<dbReference type="PANTHER" id="PTHR13847:SF281">
    <property type="entry name" value="FAD DEPENDENT OXIDOREDUCTASE DOMAIN-CONTAINING PROTEIN"/>
    <property type="match status" value="1"/>
</dbReference>
<dbReference type="SUPFAM" id="SSF51905">
    <property type="entry name" value="FAD/NAD(P)-binding domain"/>
    <property type="match status" value="1"/>
</dbReference>
<dbReference type="GO" id="GO:0005737">
    <property type="term" value="C:cytoplasm"/>
    <property type="evidence" value="ECO:0007669"/>
    <property type="project" value="TreeGrafter"/>
</dbReference>
<sequence length="472" mass="51851">MTSDGPTYSHRRRNSAERIARSLAGASTVPYWLDSPDRPSPEPRLVGQVTADLLVVGGGYSGLWTALIAKEADPARDVVLIEGKEVGWAASGRNGGFFEESLTHGVDNGERHFADELPQLERLADENFDEFVATLDRLGIDAEFEHTGVLTVATEPHQVDAMREVSGDGVFLDREAVQALVHSPVYLAGQREWKSTALVHPAKLAWGLKRACIELGVRVFEHTPATRLRRSGDGVTVTTKQGGVQARQVALATNGFPSLLKRTELLTIPVYDYVLMTEPLSAEQLESIGWTDRFGIADSSREFHYSRRSADDRILYGGFDAVYHRGGRIRPEHDQRRETFETLADHFFTTYPQLDVRFTHAWGGMIDMCSRLSAFQGAALGGRVAYSAGFTGLGVGATRFGAKVMLDLLSGESTELTRLKMVRSKPIPIPPEPIANPAIQTVRRAVARSDANEGRDGLLLKVMDRFGIGFDS</sequence>
<gene>
    <name evidence="2" type="ORF">EDD42_3279</name>
</gene>
<dbReference type="InterPro" id="IPR036188">
    <property type="entry name" value="FAD/NAD-bd_sf"/>
</dbReference>
<accession>A0A3N2C6M6</accession>
<name>A0A3N2C6M6_9MICO</name>
<evidence type="ECO:0000313" key="3">
    <source>
        <dbReference type="Proteomes" id="UP000266915"/>
    </source>
</evidence>
<dbReference type="EMBL" id="RKHL01000001">
    <property type="protein sequence ID" value="ROR83173.1"/>
    <property type="molecule type" value="Genomic_DNA"/>
</dbReference>
<protein>
    <submittedName>
        <fullName evidence="2">Glycine/D-amino acid oxidase-like deaminating enzyme</fullName>
    </submittedName>
</protein>
<dbReference type="PANTHER" id="PTHR13847">
    <property type="entry name" value="SARCOSINE DEHYDROGENASE-RELATED"/>
    <property type="match status" value="1"/>
</dbReference>
<dbReference type="AlphaFoldDB" id="A0A3N2C6M6"/>
<dbReference type="Proteomes" id="UP000266915">
    <property type="component" value="Unassembled WGS sequence"/>
</dbReference>